<evidence type="ECO:0000256" key="4">
    <source>
        <dbReference type="ARBA" id="ARBA00022807"/>
    </source>
</evidence>
<feature type="coiled-coil region" evidence="5">
    <location>
        <begin position="167"/>
        <end position="194"/>
    </location>
</feature>
<dbReference type="AlphaFoldDB" id="A0A941INL7"/>
<keyword evidence="2" id="KW-0645">Protease</keyword>
<evidence type="ECO:0000313" key="9">
    <source>
        <dbReference type="Proteomes" id="UP000675781"/>
    </source>
</evidence>
<evidence type="ECO:0000256" key="6">
    <source>
        <dbReference type="SAM" id="SignalP"/>
    </source>
</evidence>
<evidence type="ECO:0000256" key="1">
    <source>
        <dbReference type="ARBA" id="ARBA00007074"/>
    </source>
</evidence>
<evidence type="ECO:0000256" key="5">
    <source>
        <dbReference type="SAM" id="Coils"/>
    </source>
</evidence>
<gene>
    <name evidence="8" type="ORF">KDL01_02785</name>
</gene>
<name>A0A941INL7_9ACTN</name>
<keyword evidence="9" id="KW-1185">Reference proteome</keyword>
<keyword evidence="4" id="KW-0788">Thiol protease</keyword>
<feature type="chain" id="PRO_5037068177" evidence="6">
    <location>
        <begin position="29"/>
        <end position="369"/>
    </location>
</feature>
<feature type="domain" description="NlpC/P60" evidence="7">
    <location>
        <begin position="252"/>
        <end position="369"/>
    </location>
</feature>
<proteinExistence type="inferred from homology"/>
<dbReference type="InterPro" id="IPR051794">
    <property type="entry name" value="PG_Endopeptidase_C40"/>
</dbReference>
<dbReference type="Pfam" id="PF00877">
    <property type="entry name" value="NLPC_P60"/>
    <property type="match status" value="1"/>
</dbReference>
<protein>
    <submittedName>
        <fullName evidence="8">C40 family peptidase</fullName>
    </submittedName>
</protein>
<dbReference type="PANTHER" id="PTHR47359:SF3">
    <property type="entry name" value="NLP_P60 DOMAIN-CONTAINING PROTEIN-RELATED"/>
    <property type="match status" value="1"/>
</dbReference>
<dbReference type="InterPro" id="IPR000064">
    <property type="entry name" value="NLP_P60_dom"/>
</dbReference>
<evidence type="ECO:0000256" key="2">
    <source>
        <dbReference type="ARBA" id="ARBA00022670"/>
    </source>
</evidence>
<dbReference type="Gene3D" id="3.90.1720.10">
    <property type="entry name" value="endopeptidase domain like (from Nostoc punctiforme)"/>
    <property type="match status" value="1"/>
</dbReference>
<feature type="signal peptide" evidence="6">
    <location>
        <begin position="1"/>
        <end position="28"/>
    </location>
</feature>
<dbReference type="GO" id="GO:0006508">
    <property type="term" value="P:proteolysis"/>
    <property type="evidence" value="ECO:0007669"/>
    <property type="project" value="UniProtKB-KW"/>
</dbReference>
<dbReference type="GO" id="GO:0008234">
    <property type="term" value="F:cysteine-type peptidase activity"/>
    <property type="evidence" value="ECO:0007669"/>
    <property type="project" value="UniProtKB-KW"/>
</dbReference>
<evidence type="ECO:0000259" key="7">
    <source>
        <dbReference type="PROSITE" id="PS51935"/>
    </source>
</evidence>
<comment type="caution">
    <text evidence="8">The sequence shown here is derived from an EMBL/GenBank/DDBJ whole genome shotgun (WGS) entry which is preliminary data.</text>
</comment>
<accession>A0A941INL7</accession>
<evidence type="ECO:0000256" key="3">
    <source>
        <dbReference type="ARBA" id="ARBA00022801"/>
    </source>
</evidence>
<dbReference type="PANTHER" id="PTHR47359">
    <property type="entry name" value="PEPTIDOGLYCAN DL-ENDOPEPTIDASE CWLO"/>
    <property type="match status" value="1"/>
</dbReference>
<keyword evidence="3" id="KW-0378">Hydrolase</keyword>
<dbReference type="PROSITE" id="PS51257">
    <property type="entry name" value="PROKAR_LIPOPROTEIN"/>
    <property type="match status" value="1"/>
</dbReference>
<dbReference type="InterPro" id="IPR038765">
    <property type="entry name" value="Papain-like_cys_pep_sf"/>
</dbReference>
<evidence type="ECO:0000313" key="8">
    <source>
        <dbReference type="EMBL" id="MBR7832167.1"/>
    </source>
</evidence>
<feature type="coiled-coil region" evidence="5">
    <location>
        <begin position="44"/>
        <end position="71"/>
    </location>
</feature>
<dbReference type="EMBL" id="JAGSOG010000007">
    <property type="protein sequence ID" value="MBR7832167.1"/>
    <property type="molecule type" value="Genomic_DNA"/>
</dbReference>
<organism evidence="8 9">
    <name type="scientific">Actinospica durhamensis</name>
    <dbReference type="NCBI Taxonomy" id="1508375"/>
    <lineage>
        <taxon>Bacteria</taxon>
        <taxon>Bacillati</taxon>
        <taxon>Actinomycetota</taxon>
        <taxon>Actinomycetes</taxon>
        <taxon>Catenulisporales</taxon>
        <taxon>Actinospicaceae</taxon>
        <taxon>Actinospica</taxon>
    </lineage>
</organism>
<sequence length="369" mass="37995">MLRRGVPAASVTAVACAAIGLVPAVGNAAPAPGTATAGFSADPRLAAEQHIADLYQQAEALTQQYDADQESIGRLQAAVAAESGQSAAAQSLLARLSGGLGRLAAEQYRDVGDTSSLTLLFATHPDLYLQRAVLNDRVAALDAQQVQSARVLQAQLTSLRALGQTELANLQQAHAALVEQRATIEAELAQARAQLDSLGFADRHVVAEALAEGEGGDGFGTAQSVHPPSLGALLAAVNTAVAGSGGQADIDAGRAQRAISAAYAELGKPYVWGAVGPYGFDCSGLMQHVWAKAGVMLPRTSQEQASIGPPVPLSGIRPGDLVIYFAGRTHVGMYVGHGLVIHAPRPGSEVQFAALRAMPISKIVRPDGN</sequence>
<dbReference type="Proteomes" id="UP000675781">
    <property type="component" value="Unassembled WGS sequence"/>
</dbReference>
<comment type="similarity">
    <text evidence="1">Belongs to the peptidase C40 family.</text>
</comment>
<dbReference type="PROSITE" id="PS51935">
    <property type="entry name" value="NLPC_P60"/>
    <property type="match status" value="1"/>
</dbReference>
<keyword evidence="5" id="KW-0175">Coiled coil</keyword>
<keyword evidence="6" id="KW-0732">Signal</keyword>
<dbReference type="SUPFAM" id="SSF54001">
    <property type="entry name" value="Cysteine proteinases"/>
    <property type="match status" value="1"/>
</dbReference>
<reference evidence="8" key="1">
    <citation type="submission" date="2021-04" db="EMBL/GenBank/DDBJ databases">
        <title>Genome based classification of Actinospica acidithermotolerans sp. nov., an actinobacterium isolated from an Indonesian hot spring.</title>
        <authorList>
            <person name="Kusuma A.B."/>
            <person name="Putra K.E."/>
            <person name="Nafisah S."/>
            <person name="Loh J."/>
            <person name="Nouioui I."/>
            <person name="Goodfellow M."/>
        </authorList>
    </citation>
    <scope>NUCLEOTIDE SEQUENCE</scope>
    <source>
        <strain evidence="8">CSCA 57</strain>
    </source>
</reference>